<name>A0A316VYV5_9BASI</name>
<dbReference type="RefSeq" id="XP_025369799.1">
    <property type="nucleotide sequence ID" value="XM_025510151.1"/>
</dbReference>
<keyword evidence="2" id="KW-1185">Reference proteome</keyword>
<reference evidence="1 2" key="1">
    <citation type="journal article" date="2018" name="Mol. Biol. Evol.">
        <title>Broad Genomic Sampling Reveals a Smut Pathogenic Ancestry of the Fungal Clade Ustilaginomycotina.</title>
        <authorList>
            <person name="Kijpornyongpan T."/>
            <person name="Mondo S.J."/>
            <person name="Barry K."/>
            <person name="Sandor L."/>
            <person name="Lee J."/>
            <person name="Lipzen A."/>
            <person name="Pangilinan J."/>
            <person name="LaButti K."/>
            <person name="Hainaut M."/>
            <person name="Henrissat B."/>
            <person name="Grigoriev I.V."/>
            <person name="Spatafora J.W."/>
            <person name="Aime M.C."/>
        </authorList>
    </citation>
    <scope>NUCLEOTIDE SEQUENCE [LARGE SCALE GENOMIC DNA]</scope>
    <source>
        <strain evidence="1 2">MCA 4658</strain>
    </source>
</reference>
<dbReference type="InParanoid" id="A0A316VYV5"/>
<dbReference type="GeneID" id="37032021"/>
<dbReference type="Proteomes" id="UP000245783">
    <property type="component" value="Unassembled WGS sequence"/>
</dbReference>
<evidence type="ECO:0000313" key="1">
    <source>
        <dbReference type="EMBL" id="PWN42639.1"/>
    </source>
</evidence>
<accession>A0A316VYV5</accession>
<sequence length="80" mass="9124">MTLHCCLLLHHPLAAQRRDSRLRGVPRVDKSHSVKAFVLVAFKSPHRSRPRHDSWPLQLRCLTERSTTRLSAALHLALGL</sequence>
<evidence type="ECO:0000313" key="2">
    <source>
        <dbReference type="Proteomes" id="UP000245783"/>
    </source>
</evidence>
<dbReference type="AlphaFoldDB" id="A0A316VYV5"/>
<proteinExistence type="predicted"/>
<gene>
    <name evidence="1" type="ORF">IE81DRAFT_117046</name>
</gene>
<dbReference type="EMBL" id="KZ819377">
    <property type="protein sequence ID" value="PWN42639.1"/>
    <property type="molecule type" value="Genomic_DNA"/>
</dbReference>
<protein>
    <submittedName>
        <fullName evidence="1">Uncharacterized protein</fullName>
    </submittedName>
</protein>
<organism evidence="1 2">
    <name type="scientific">Ceraceosorus guamensis</name>
    <dbReference type="NCBI Taxonomy" id="1522189"/>
    <lineage>
        <taxon>Eukaryota</taxon>
        <taxon>Fungi</taxon>
        <taxon>Dikarya</taxon>
        <taxon>Basidiomycota</taxon>
        <taxon>Ustilaginomycotina</taxon>
        <taxon>Exobasidiomycetes</taxon>
        <taxon>Ceraceosorales</taxon>
        <taxon>Ceraceosoraceae</taxon>
        <taxon>Ceraceosorus</taxon>
    </lineage>
</organism>